<feature type="non-terminal residue" evidence="1">
    <location>
        <position position="80"/>
    </location>
</feature>
<evidence type="ECO:0000313" key="2">
    <source>
        <dbReference type="Proteomes" id="UP000789901"/>
    </source>
</evidence>
<organism evidence="1 2">
    <name type="scientific">Gigaspora margarita</name>
    <dbReference type="NCBI Taxonomy" id="4874"/>
    <lineage>
        <taxon>Eukaryota</taxon>
        <taxon>Fungi</taxon>
        <taxon>Fungi incertae sedis</taxon>
        <taxon>Mucoromycota</taxon>
        <taxon>Glomeromycotina</taxon>
        <taxon>Glomeromycetes</taxon>
        <taxon>Diversisporales</taxon>
        <taxon>Gigasporaceae</taxon>
        <taxon>Gigaspora</taxon>
    </lineage>
</organism>
<comment type="caution">
    <text evidence="1">The sequence shown here is derived from an EMBL/GenBank/DDBJ whole genome shotgun (WGS) entry which is preliminary data.</text>
</comment>
<name>A0ABN7W3J9_GIGMA</name>
<accession>A0ABN7W3J9</accession>
<reference evidence="1 2" key="1">
    <citation type="submission" date="2021-06" db="EMBL/GenBank/DDBJ databases">
        <authorList>
            <person name="Kallberg Y."/>
            <person name="Tangrot J."/>
            <person name="Rosling A."/>
        </authorList>
    </citation>
    <scope>NUCLEOTIDE SEQUENCE [LARGE SCALE GENOMIC DNA]</scope>
    <source>
        <strain evidence="1 2">120-4 pot B 10/14</strain>
    </source>
</reference>
<sequence>MSGKRPGHNNSDPILGRDYITNEEAERWKELGLGIEPFLPNDLDSCQTLFHNLEQYDEDAVRLPTKEKLDKYEKISEPEA</sequence>
<keyword evidence="2" id="KW-1185">Reference proteome</keyword>
<evidence type="ECO:0000313" key="1">
    <source>
        <dbReference type="EMBL" id="CAG8815017.1"/>
    </source>
</evidence>
<dbReference type="EMBL" id="CAJVQB010030069">
    <property type="protein sequence ID" value="CAG8815017.1"/>
    <property type="molecule type" value="Genomic_DNA"/>
</dbReference>
<proteinExistence type="predicted"/>
<protein>
    <submittedName>
        <fullName evidence="1">12748_t:CDS:1</fullName>
    </submittedName>
</protein>
<gene>
    <name evidence="1" type="ORF">GMARGA_LOCUS26183</name>
</gene>
<dbReference type="Proteomes" id="UP000789901">
    <property type="component" value="Unassembled WGS sequence"/>
</dbReference>